<protein>
    <submittedName>
        <fullName evidence="2">Uncharacterized protein</fullName>
    </submittedName>
</protein>
<feature type="compositionally biased region" description="Basic and acidic residues" evidence="1">
    <location>
        <begin position="171"/>
        <end position="184"/>
    </location>
</feature>
<proteinExistence type="predicted"/>
<name>A0A6V7NEF9_ANACO</name>
<evidence type="ECO:0000313" key="2">
    <source>
        <dbReference type="EMBL" id="CAD1816989.1"/>
    </source>
</evidence>
<gene>
    <name evidence="2" type="ORF">CB5_LOCUS200</name>
</gene>
<dbReference type="EMBL" id="LR862129">
    <property type="protein sequence ID" value="CAD1816989.1"/>
    <property type="molecule type" value="Genomic_DNA"/>
</dbReference>
<dbReference type="AlphaFoldDB" id="A0A6V7NEF9"/>
<sequence length="184" mass="20436">MAPFLRRFLRDRDRVALASFSAAVVAVYDLANSHDGGLVGRRLEVGAAERAGAVGVEPRVDARRVECVAAHRQQPHGIAAAEFRQAHCALYSALPLLHALNRRVRYHRERRKDSRIQPARLRSLITCGSGAWGAEEAATAVQPKGGEVEEIAAEEDGEEGEEYEEKDEDREEHREGAHRCWCDS</sequence>
<accession>A0A6V7NEF9</accession>
<feature type="region of interest" description="Disordered" evidence="1">
    <location>
        <begin position="137"/>
        <end position="184"/>
    </location>
</feature>
<evidence type="ECO:0000256" key="1">
    <source>
        <dbReference type="SAM" id="MobiDB-lite"/>
    </source>
</evidence>
<feature type="compositionally biased region" description="Acidic residues" evidence="1">
    <location>
        <begin position="148"/>
        <end position="170"/>
    </location>
</feature>
<organism evidence="2">
    <name type="scientific">Ananas comosus var. bracteatus</name>
    <name type="common">red pineapple</name>
    <dbReference type="NCBI Taxonomy" id="296719"/>
    <lineage>
        <taxon>Eukaryota</taxon>
        <taxon>Viridiplantae</taxon>
        <taxon>Streptophyta</taxon>
        <taxon>Embryophyta</taxon>
        <taxon>Tracheophyta</taxon>
        <taxon>Spermatophyta</taxon>
        <taxon>Magnoliopsida</taxon>
        <taxon>Liliopsida</taxon>
        <taxon>Poales</taxon>
        <taxon>Bromeliaceae</taxon>
        <taxon>Bromelioideae</taxon>
        <taxon>Ananas</taxon>
    </lineage>
</organism>
<reference evidence="2" key="1">
    <citation type="submission" date="2020-07" db="EMBL/GenBank/DDBJ databases">
        <authorList>
            <person name="Lin J."/>
        </authorList>
    </citation>
    <scope>NUCLEOTIDE SEQUENCE</scope>
</reference>